<comment type="caution">
    <text evidence="1">The sequence shown here is derived from an EMBL/GenBank/DDBJ whole genome shotgun (WGS) entry which is preliminary data.</text>
</comment>
<protein>
    <submittedName>
        <fullName evidence="1">Uncharacterized protein</fullName>
    </submittedName>
</protein>
<dbReference type="AlphaFoldDB" id="A0A9P6XNT7"/>
<evidence type="ECO:0000313" key="1">
    <source>
        <dbReference type="EMBL" id="KAG1529323.1"/>
    </source>
</evidence>
<gene>
    <name evidence="1" type="ORF">G6F50_018079</name>
</gene>
<evidence type="ECO:0000313" key="2">
    <source>
        <dbReference type="Proteomes" id="UP000740926"/>
    </source>
</evidence>
<organism evidence="1 2">
    <name type="scientific">Rhizopus delemar</name>
    <dbReference type="NCBI Taxonomy" id="936053"/>
    <lineage>
        <taxon>Eukaryota</taxon>
        <taxon>Fungi</taxon>
        <taxon>Fungi incertae sedis</taxon>
        <taxon>Mucoromycota</taxon>
        <taxon>Mucoromycotina</taxon>
        <taxon>Mucoromycetes</taxon>
        <taxon>Mucorales</taxon>
        <taxon>Mucorineae</taxon>
        <taxon>Rhizopodaceae</taxon>
        <taxon>Rhizopus</taxon>
    </lineage>
</organism>
<keyword evidence="2" id="KW-1185">Reference proteome</keyword>
<dbReference type="EMBL" id="JAANIU010015554">
    <property type="protein sequence ID" value="KAG1529323.1"/>
    <property type="molecule type" value="Genomic_DNA"/>
</dbReference>
<proteinExistence type="predicted"/>
<dbReference type="Proteomes" id="UP000740926">
    <property type="component" value="Unassembled WGS sequence"/>
</dbReference>
<sequence>MVDAHDFGADDLAGLHVLALEALCEKVGEAFAAGGGSGNGRHGVEIHWAEMAVKNTPQRIARHSGVKIPACRFALRGVPWTG</sequence>
<name>A0A9P6XNT7_9FUNG</name>
<reference evidence="1 2" key="1">
    <citation type="journal article" date="2020" name="Microb. Genom.">
        <title>Genetic diversity of clinical and environmental Mucorales isolates obtained from an investigation of mucormycosis cases among solid organ transplant recipients.</title>
        <authorList>
            <person name="Nguyen M.H."/>
            <person name="Kaul D."/>
            <person name="Muto C."/>
            <person name="Cheng S.J."/>
            <person name="Richter R.A."/>
            <person name="Bruno V.M."/>
            <person name="Liu G."/>
            <person name="Beyhan S."/>
            <person name="Sundermann A.J."/>
            <person name="Mounaud S."/>
            <person name="Pasculle A.W."/>
            <person name="Nierman W.C."/>
            <person name="Driscoll E."/>
            <person name="Cumbie R."/>
            <person name="Clancy C.J."/>
            <person name="Dupont C.L."/>
        </authorList>
    </citation>
    <scope>NUCLEOTIDE SEQUENCE [LARGE SCALE GENOMIC DNA]</scope>
    <source>
        <strain evidence="1 2">GL24</strain>
    </source>
</reference>
<accession>A0A9P6XNT7</accession>